<proteinExistence type="predicted"/>
<keyword evidence="3" id="KW-1185">Reference proteome</keyword>
<reference evidence="3" key="1">
    <citation type="journal article" date="2019" name="Int. J. Syst. Evol. Microbiol.">
        <title>The Global Catalogue of Microorganisms (GCM) 10K type strain sequencing project: providing services to taxonomists for standard genome sequencing and annotation.</title>
        <authorList>
            <consortium name="The Broad Institute Genomics Platform"/>
            <consortium name="The Broad Institute Genome Sequencing Center for Infectious Disease"/>
            <person name="Wu L."/>
            <person name="Ma J."/>
        </authorList>
    </citation>
    <scope>NUCLEOTIDE SEQUENCE [LARGE SCALE GENOMIC DNA]</scope>
    <source>
        <strain evidence="3">CCM 8897</strain>
    </source>
</reference>
<gene>
    <name evidence="2" type="ORF">ACFQHW_07250</name>
</gene>
<organism evidence="2 3">
    <name type="scientific">Lapidilactobacillus achengensis</name>
    <dbReference type="NCBI Taxonomy" id="2486000"/>
    <lineage>
        <taxon>Bacteria</taxon>
        <taxon>Bacillati</taxon>
        <taxon>Bacillota</taxon>
        <taxon>Bacilli</taxon>
        <taxon>Lactobacillales</taxon>
        <taxon>Lactobacillaceae</taxon>
        <taxon>Lapidilactobacillus</taxon>
    </lineage>
</organism>
<accession>A0ABW1UN61</accession>
<comment type="caution">
    <text evidence="2">The sequence shown here is derived from an EMBL/GenBank/DDBJ whole genome shotgun (WGS) entry which is preliminary data.</text>
</comment>
<dbReference type="InterPro" id="IPR006059">
    <property type="entry name" value="SBP"/>
</dbReference>
<dbReference type="PANTHER" id="PTHR43649:SF12">
    <property type="entry name" value="DIACETYLCHITOBIOSE BINDING PROTEIN DASA"/>
    <property type="match status" value="1"/>
</dbReference>
<dbReference type="Pfam" id="PF01547">
    <property type="entry name" value="SBP_bac_1"/>
    <property type="match status" value="1"/>
</dbReference>
<feature type="chain" id="PRO_5046321669" evidence="1">
    <location>
        <begin position="23"/>
        <end position="438"/>
    </location>
</feature>
<dbReference type="RefSeq" id="WP_125597555.1">
    <property type="nucleotide sequence ID" value="NZ_JBHSSM010000017.1"/>
</dbReference>
<dbReference type="PROSITE" id="PS51257">
    <property type="entry name" value="PROKAR_LIPOPROTEIN"/>
    <property type="match status" value="1"/>
</dbReference>
<dbReference type="EMBL" id="JBHSSM010000017">
    <property type="protein sequence ID" value="MFC6315354.1"/>
    <property type="molecule type" value="Genomic_DNA"/>
</dbReference>
<evidence type="ECO:0000313" key="2">
    <source>
        <dbReference type="EMBL" id="MFC6315354.1"/>
    </source>
</evidence>
<protein>
    <submittedName>
        <fullName evidence="2">ABC transporter substrate-binding protein</fullName>
    </submittedName>
</protein>
<dbReference type="InterPro" id="IPR050490">
    <property type="entry name" value="Bact_solute-bd_prot1"/>
</dbReference>
<dbReference type="Proteomes" id="UP001596310">
    <property type="component" value="Unassembled WGS sequence"/>
</dbReference>
<dbReference type="SUPFAM" id="SSF53850">
    <property type="entry name" value="Periplasmic binding protein-like II"/>
    <property type="match status" value="1"/>
</dbReference>
<name>A0ABW1UN61_9LACO</name>
<sequence>MKKKLVLALATLTAAFLLTSCAKGTGNATKSSKTTGEKTITFQVYGKEDTEPTSVFMRSKKWANDFNKRYKGKIKVKVTGQREPQDTLTAISASSTPDIFNNFWNNTPQWASSHAILDLTDYIKKSKIFNKSDYLPYSLKMCSTPEGVQYAVPTYTESSVLIYNEDVLKDAGYNEPPKTLDELVEMNKKISIIKNGKIERAGFIPNQPWLDNVAWPVATGAEWVDGKGNVTFNTDKMKKAYSVQVDLLNDLGGYKNVETFVSSIGKIQEASDPVLNGKIGMMLVPDGWLASYNKYGKNVNWKVAPFPSDTGENMITIGTYCINAKTKNPDEAWTALEDYSSEKSIKKFFLGGDFNNGAIFARKSAINALANDEQYPEQIRTVAKDLETEKLRGFAITSYTNEYLDEITKQMSDALAGRQTVDQAAEKIQKNIEKVAKK</sequence>
<feature type="signal peptide" evidence="1">
    <location>
        <begin position="1"/>
        <end position="22"/>
    </location>
</feature>
<evidence type="ECO:0000313" key="3">
    <source>
        <dbReference type="Proteomes" id="UP001596310"/>
    </source>
</evidence>
<dbReference type="Gene3D" id="3.40.190.10">
    <property type="entry name" value="Periplasmic binding protein-like II"/>
    <property type="match status" value="1"/>
</dbReference>
<keyword evidence="1" id="KW-0732">Signal</keyword>
<dbReference type="PANTHER" id="PTHR43649">
    <property type="entry name" value="ARABINOSE-BINDING PROTEIN-RELATED"/>
    <property type="match status" value="1"/>
</dbReference>
<evidence type="ECO:0000256" key="1">
    <source>
        <dbReference type="SAM" id="SignalP"/>
    </source>
</evidence>